<gene>
    <name evidence="1" type="ORF">S03H2_19594</name>
</gene>
<proteinExistence type="predicted"/>
<name>X1GMS1_9ZZZZ</name>
<feature type="non-terminal residue" evidence="1">
    <location>
        <position position="1"/>
    </location>
</feature>
<comment type="caution">
    <text evidence="1">The sequence shown here is derived from an EMBL/GenBank/DDBJ whole genome shotgun (WGS) entry which is preliminary data.</text>
</comment>
<dbReference type="AlphaFoldDB" id="X1GMS1"/>
<dbReference type="EMBL" id="BARU01010246">
    <property type="protein sequence ID" value="GAH46150.1"/>
    <property type="molecule type" value="Genomic_DNA"/>
</dbReference>
<protein>
    <submittedName>
        <fullName evidence="1">Uncharacterized protein</fullName>
    </submittedName>
</protein>
<evidence type="ECO:0000313" key="1">
    <source>
        <dbReference type="EMBL" id="GAH46150.1"/>
    </source>
</evidence>
<feature type="non-terminal residue" evidence="1">
    <location>
        <position position="306"/>
    </location>
</feature>
<organism evidence="1">
    <name type="scientific">marine sediment metagenome</name>
    <dbReference type="NCBI Taxonomy" id="412755"/>
    <lineage>
        <taxon>unclassified sequences</taxon>
        <taxon>metagenomes</taxon>
        <taxon>ecological metagenomes</taxon>
    </lineage>
</organism>
<sequence length="306" mass="34681">SLYISLDDSPEEAILELYNVPLLYAPEVNFTFVLDPIVMDLVDTYTGFDINTLKIELYYVVSGGYGSYYTDTIELPLNYTELSLDLESGSYFIEYNKDLQGIYEAFGTGNLDVYISISQVGNGSNYIPYIIMEQFDYLCDEHLIEMYDRMPLDKYGDFDLKAVINTPHYTQILSKPFIDGIYGDSPFDLLDGSQITVSLSDQLYSSLISLQNDGAGGYSFDYLGTRETLPINAENYYMIPNLALFIDAYNLDEVVYEDFFLDLFYGSGVDVSGEHDFDARIDMAYKSTEVDDYEATIDGGVVISWE</sequence>
<reference evidence="1" key="1">
    <citation type="journal article" date="2014" name="Front. Microbiol.">
        <title>High frequency of phylogenetically diverse reductive dehalogenase-homologous genes in deep subseafloor sedimentary metagenomes.</title>
        <authorList>
            <person name="Kawai M."/>
            <person name="Futagami T."/>
            <person name="Toyoda A."/>
            <person name="Takaki Y."/>
            <person name="Nishi S."/>
            <person name="Hori S."/>
            <person name="Arai W."/>
            <person name="Tsubouchi T."/>
            <person name="Morono Y."/>
            <person name="Uchiyama I."/>
            <person name="Ito T."/>
            <person name="Fujiyama A."/>
            <person name="Inagaki F."/>
            <person name="Takami H."/>
        </authorList>
    </citation>
    <scope>NUCLEOTIDE SEQUENCE</scope>
    <source>
        <strain evidence="1">Expedition CK06-06</strain>
    </source>
</reference>
<accession>X1GMS1</accession>